<gene>
    <name evidence="1" type="ORF">PanWU01x14_041390</name>
</gene>
<dbReference type="Proteomes" id="UP000237105">
    <property type="component" value="Unassembled WGS sequence"/>
</dbReference>
<dbReference type="SUPFAM" id="SSF52058">
    <property type="entry name" value="L domain-like"/>
    <property type="match status" value="1"/>
</dbReference>
<accession>A0A2P5DQD8</accession>
<organism evidence="1 2">
    <name type="scientific">Parasponia andersonii</name>
    <name type="common">Sponia andersonii</name>
    <dbReference type="NCBI Taxonomy" id="3476"/>
    <lineage>
        <taxon>Eukaryota</taxon>
        <taxon>Viridiplantae</taxon>
        <taxon>Streptophyta</taxon>
        <taxon>Embryophyta</taxon>
        <taxon>Tracheophyta</taxon>
        <taxon>Spermatophyta</taxon>
        <taxon>Magnoliopsida</taxon>
        <taxon>eudicotyledons</taxon>
        <taxon>Gunneridae</taxon>
        <taxon>Pentapetalae</taxon>
        <taxon>rosids</taxon>
        <taxon>fabids</taxon>
        <taxon>Rosales</taxon>
        <taxon>Cannabaceae</taxon>
        <taxon>Parasponia</taxon>
    </lineage>
</organism>
<reference evidence="2" key="1">
    <citation type="submission" date="2016-06" db="EMBL/GenBank/DDBJ databases">
        <title>Parallel loss of symbiosis genes in relatives of nitrogen-fixing non-legume Parasponia.</title>
        <authorList>
            <person name="Van Velzen R."/>
            <person name="Holmer R."/>
            <person name="Bu F."/>
            <person name="Rutten L."/>
            <person name="Van Zeijl A."/>
            <person name="Liu W."/>
            <person name="Santuari L."/>
            <person name="Cao Q."/>
            <person name="Sharma T."/>
            <person name="Shen D."/>
            <person name="Roswanjaya Y."/>
            <person name="Wardhani T."/>
            <person name="Kalhor M.S."/>
            <person name="Jansen J."/>
            <person name="Van den Hoogen J."/>
            <person name="Gungor B."/>
            <person name="Hartog M."/>
            <person name="Hontelez J."/>
            <person name="Verver J."/>
            <person name="Yang W.-C."/>
            <person name="Schijlen E."/>
            <person name="Repin R."/>
            <person name="Schilthuizen M."/>
            <person name="Schranz E."/>
            <person name="Heidstra R."/>
            <person name="Miyata K."/>
            <person name="Fedorova E."/>
            <person name="Kohlen W."/>
            <person name="Bisseling T."/>
            <person name="Smit S."/>
            <person name="Geurts R."/>
        </authorList>
    </citation>
    <scope>NUCLEOTIDE SEQUENCE [LARGE SCALE GENOMIC DNA]</scope>
    <source>
        <strain evidence="2">cv. WU1-14</strain>
    </source>
</reference>
<proteinExistence type="predicted"/>
<evidence type="ECO:0000313" key="2">
    <source>
        <dbReference type="Proteomes" id="UP000237105"/>
    </source>
</evidence>
<sequence>MSALSKRFLSTWRSFPVMDFDTDLQLLRHSPKRLFNFVVGSLERRRTSVHQRLSLKSSICGYMEMMMDLKLSHCVGLQSIEIYSAAKLIRAVKFKHCKALGSIRIYSNTLESFTCIYDYHWQRPGSSDRVSDIDLSSPESLKHLRLVNMDITDEWFRNNLSQFVGLESLQLKICSRLKNIPITGENNKS</sequence>
<name>A0A2P5DQD8_PARAD</name>
<dbReference type="EMBL" id="JXTB01000023">
    <property type="protein sequence ID" value="PON75514.1"/>
    <property type="molecule type" value="Genomic_DNA"/>
</dbReference>
<protein>
    <submittedName>
        <fullName evidence="1">LRR domain containing protein</fullName>
    </submittedName>
</protein>
<comment type="caution">
    <text evidence="1">The sequence shown here is derived from an EMBL/GenBank/DDBJ whole genome shotgun (WGS) entry which is preliminary data.</text>
</comment>
<dbReference type="InterPro" id="IPR032675">
    <property type="entry name" value="LRR_dom_sf"/>
</dbReference>
<dbReference type="Gene3D" id="3.80.10.10">
    <property type="entry name" value="Ribonuclease Inhibitor"/>
    <property type="match status" value="1"/>
</dbReference>
<dbReference type="AlphaFoldDB" id="A0A2P5DQD8"/>
<evidence type="ECO:0000313" key="1">
    <source>
        <dbReference type="EMBL" id="PON75514.1"/>
    </source>
</evidence>
<dbReference type="OrthoDB" id="1194581at2759"/>
<keyword evidence="2" id="KW-1185">Reference proteome</keyword>